<feature type="region of interest" description="Disordered" evidence="14">
    <location>
        <begin position="970"/>
        <end position="995"/>
    </location>
</feature>
<dbReference type="GO" id="GO:0046527">
    <property type="term" value="F:glucosyltransferase activity"/>
    <property type="evidence" value="ECO:0000318"/>
    <property type="project" value="GO_Central"/>
</dbReference>
<dbReference type="InterPro" id="IPR058851">
    <property type="entry name" value="CALS1_helical"/>
</dbReference>
<feature type="transmembrane region" description="Helical" evidence="15">
    <location>
        <begin position="1708"/>
        <end position="1728"/>
    </location>
</feature>
<evidence type="ECO:0000313" key="18">
    <source>
        <dbReference type="EnsemblPlants" id="Pp3c15_22960V3.1"/>
    </source>
</evidence>
<keyword evidence="5" id="KW-0328">Glycosyltransferase</keyword>
<evidence type="ECO:0000256" key="6">
    <source>
        <dbReference type="ARBA" id="ARBA00022679"/>
    </source>
</evidence>
<dbReference type="Gramene" id="Pp3c15_22960V3.1">
    <property type="protein sequence ID" value="Pp3c15_22960V3.1"/>
    <property type="gene ID" value="Pp3c15_22960"/>
</dbReference>
<evidence type="ECO:0000259" key="16">
    <source>
        <dbReference type="SMART" id="SM01205"/>
    </source>
</evidence>
<evidence type="ECO:0000256" key="11">
    <source>
        <dbReference type="ARBA" id="ARBA00023316"/>
    </source>
</evidence>
<dbReference type="GO" id="GO:0005886">
    <property type="term" value="C:plasma membrane"/>
    <property type="evidence" value="ECO:0000318"/>
    <property type="project" value="GO_Central"/>
</dbReference>
<evidence type="ECO:0000256" key="14">
    <source>
        <dbReference type="SAM" id="MobiDB-lite"/>
    </source>
</evidence>
<dbReference type="InterPro" id="IPR003440">
    <property type="entry name" value="Glyco_trans_48_dom"/>
</dbReference>
<feature type="domain" description="1,3-beta-glucan synthase component FKS1-like" evidence="16">
    <location>
        <begin position="137"/>
        <end position="246"/>
    </location>
</feature>
<feature type="transmembrane region" description="Helical" evidence="15">
    <location>
        <begin position="1643"/>
        <end position="1665"/>
    </location>
</feature>
<keyword evidence="8" id="KW-0133">Cell shape</keyword>
<dbReference type="RefSeq" id="XP_024395979.1">
    <property type="nucleotide sequence ID" value="XM_024540211.2"/>
</dbReference>
<dbReference type="Gramene" id="Pp3c15_22960V3.2">
    <property type="protein sequence ID" value="Pp3c15_22960V3.2"/>
    <property type="gene ID" value="Pp3c15_22960"/>
</dbReference>
<evidence type="ECO:0000256" key="9">
    <source>
        <dbReference type="ARBA" id="ARBA00022989"/>
    </source>
</evidence>
<reference evidence="18" key="3">
    <citation type="submission" date="2020-12" db="UniProtKB">
        <authorList>
            <consortium name="EnsemblPlants"/>
        </authorList>
    </citation>
    <scope>IDENTIFICATION</scope>
</reference>
<dbReference type="EMBL" id="ABEU02000015">
    <property type="protein sequence ID" value="PNR39840.1"/>
    <property type="molecule type" value="Genomic_DNA"/>
</dbReference>
<dbReference type="GO" id="GO:0000148">
    <property type="term" value="C:1,3-beta-D-glucan synthase complex"/>
    <property type="evidence" value="ECO:0007669"/>
    <property type="project" value="InterPro"/>
</dbReference>
<evidence type="ECO:0000256" key="15">
    <source>
        <dbReference type="SAM" id="Phobius"/>
    </source>
</evidence>
<keyword evidence="19" id="KW-1185">Reference proteome</keyword>
<evidence type="ECO:0000313" key="19">
    <source>
        <dbReference type="Proteomes" id="UP000006727"/>
    </source>
</evidence>
<dbReference type="GeneID" id="112292075"/>
<evidence type="ECO:0000256" key="3">
    <source>
        <dbReference type="ARBA" id="ARBA00012589"/>
    </source>
</evidence>
<evidence type="ECO:0000256" key="4">
    <source>
        <dbReference type="ARBA" id="ARBA00022475"/>
    </source>
</evidence>
<dbReference type="FunCoup" id="A0A2K1JE96">
    <property type="interactions" value="2024"/>
</dbReference>
<reference evidence="17 19" key="2">
    <citation type="journal article" date="2018" name="Plant J.">
        <title>The Physcomitrella patens chromosome-scale assembly reveals moss genome structure and evolution.</title>
        <authorList>
            <person name="Lang D."/>
            <person name="Ullrich K.K."/>
            <person name="Murat F."/>
            <person name="Fuchs J."/>
            <person name="Jenkins J."/>
            <person name="Haas F.B."/>
            <person name="Piednoel M."/>
            <person name="Gundlach H."/>
            <person name="Van Bel M."/>
            <person name="Meyberg R."/>
            <person name="Vives C."/>
            <person name="Morata J."/>
            <person name="Symeonidi A."/>
            <person name="Hiss M."/>
            <person name="Muchero W."/>
            <person name="Kamisugi Y."/>
            <person name="Saleh O."/>
            <person name="Blanc G."/>
            <person name="Decker E.L."/>
            <person name="van Gessel N."/>
            <person name="Grimwood J."/>
            <person name="Hayes R.D."/>
            <person name="Graham S.W."/>
            <person name="Gunter L.E."/>
            <person name="McDaniel S.F."/>
            <person name="Hoernstein S.N.W."/>
            <person name="Larsson A."/>
            <person name="Li F.W."/>
            <person name="Perroud P.F."/>
            <person name="Phillips J."/>
            <person name="Ranjan P."/>
            <person name="Rokshar D.S."/>
            <person name="Rothfels C.J."/>
            <person name="Schneider L."/>
            <person name="Shu S."/>
            <person name="Stevenson D.W."/>
            <person name="Thummler F."/>
            <person name="Tillich M."/>
            <person name="Villarreal Aguilar J.C."/>
            <person name="Widiez T."/>
            <person name="Wong G.K."/>
            <person name="Wymore A."/>
            <person name="Zhang Y."/>
            <person name="Zimmer A.D."/>
            <person name="Quatrano R.S."/>
            <person name="Mayer K.F.X."/>
            <person name="Goodstein D."/>
            <person name="Casacuberta J.M."/>
            <person name="Vandepoele K."/>
            <person name="Reski R."/>
            <person name="Cuming A.C."/>
            <person name="Tuskan G.A."/>
            <person name="Maumus F."/>
            <person name="Salse J."/>
            <person name="Schmutz J."/>
            <person name="Rensing S.A."/>
        </authorList>
    </citation>
    <scope>NUCLEOTIDE SEQUENCE [LARGE SCALE GENOMIC DNA]</scope>
    <source>
        <strain evidence="18 19">cv. Gransden 2004</strain>
    </source>
</reference>
<dbReference type="OMA" id="WRICYLM"/>
<feature type="transmembrane region" description="Helical" evidence="15">
    <location>
        <begin position="1748"/>
        <end position="1767"/>
    </location>
</feature>
<keyword evidence="11" id="KW-0961">Cell wall biogenesis/degradation</keyword>
<dbReference type="Pfam" id="PF14288">
    <property type="entry name" value="FKS1_dom1"/>
    <property type="match status" value="1"/>
</dbReference>
<comment type="similarity">
    <text evidence="2">Belongs to the glycosyltransferase 48 family.</text>
</comment>
<feature type="transmembrane region" description="Helical" evidence="15">
    <location>
        <begin position="1368"/>
        <end position="1390"/>
    </location>
</feature>
<evidence type="ECO:0000256" key="8">
    <source>
        <dbReference type="ARBA" id="ARBA00022960"/>
    </source>
</evidence>
<dbReference type="GO" id="GO:0008360">
    <property type="term" value="P:regulation of cell shape"/>
    <property type="evidence" value="ECO:0007669"/>
    <property type="project" value="UniProtKB-KW"/>
</dbReference>
<evidence type="ECO:0000256" key="7">
    <source>
        <dbReference type="ARBA" id="ARBA00022692"/>
    </source>
</evidence>
<feature type="transmembrane region" description="Helical" evidence="15">
    <location>
        <begin position="402"/>
        <end position="424"/>
    </location>
</feature>
<proteinExistence type="inferred from homology"/>
<comment type="catalytic activity">
    <reaction evidence="13">
        <text>[(1-&gt;3)-beta-D-glucosyl](n) + UDP-alpha-D-glucose = [(1-&gt;3)-beta-D-glucosyl](n+1) + UDP + H(+)</text>
        <dbReference type="Rhea" id="RHEA:21476"/>
        <dbReference type="Rhea" id="RHEA-COMP:11146"/>
        <dbReference type="Rhea" id="RHEA-COMP:14303"/>
        <dbReference type="ChEBI" id="CHEBI:15378"/>
        <dbReference type="ChEBI" id="CHEBI:37671"/>
        <dbReference type="ChEBI" id="CHEBI:58223"/>
        <dbReference type="ChEBI" id="CHEBI:58885"/>
        <dbReference type="EC" id="2.4.1.34"/>
    </reaction>
</comment>
<evidence type="ECO:0000256" key="2">
    <source>
        <dbReference type="ARBA" id="ARBA00009040"/>
    </source>
</evidence>
<accession>A0A2K1JE96</accession>
<organism evidence="17">
    <name type="scientific">Physcomitrium patens</name>
    <name type="common">Spreading-leaved earth moss</name>
    <name type="synonym">Physcomitrella patens</name>
    <dbReference type="NCBI Taxonomy" id="3218"/>
    <lineage>
        <taxon>Eukaryota</taxon>
        <taxon>Viridiplantae</taxon>
        <taxon>Streptophyta</taxon>
        <taxon>Embryophyta</taxon>
        <taxon>Bryophyta</taxon>
        <taxon>Bryophytina</taxon>
        <taxon>Bryopsida</taxon>
        <taxon>Funariidae</taxon>
        <taxon>Funariales</taxon>
        <taxon>Funariaceae</taxon>
        <taxon>Physcomitrium</taxon>
    </lineage>
</organism>
<evidence type="ECO:0000256" key="12">
    <source>
        <dbReference type="ARBA" id="ARBA00032165"/>
    </source>
</evidence>
<feature type="transmembrane region" description="Helical" evidence="15">
    <location>
        <begin position="1677"/>
        <end position="1696"/>
    </location>
</feature>
<dbReference type="EnsemblPlants" id="Pp3c15_22960V3.1">
    <property type="protein sequence ID" value="Pp3c15_22960V3.1"/>
    <property type="gene ID" value="Pp3c15_22960"/>
</dbReference>
<feature type="transmembrane region" description="Helical" evidence="15">
    <location>
        <begin position="323"/>
        <end position="343"/>
    </location>
</feature>
<dbReference type="KEGG" id="ppp:112292075"/>
<dbReference type="PaxDb" id="3218-PP1S66_72V6.1"/>
<evidence type="ECO:0000256" key="5">
    <source>
        <dbReference type="ARBA" id="ARBA00022676"/>
    </source>
</evidence>
<dbReference type="InterPro" id="IPR026899">
    <property type="entry name" value="FKS1-like_dom1"/>
</dbReference>
<dbReference type="PANTHER" id="PTHR12741:SF7">
    <property type="entry name" value="CALLOSE SYNTHASE 12"/>
    <property type="match status" value="1"/>
</dbReference>
<dbReference type="Proteomes" id="UP000006727">
    <property type="component" value="Chromosome 15"/>
</dbReference>
<dbReference type="GO" id="GO:0003843">
    <property type="term" value="F:1,3-beta-D-glucan synthase activity"/>
    <property type="evidence" value="ECO:0007669"/>
    <property type="project" value="UniProtKB-EC"/>
</dbReference>
<protein>
    <recommendedName>
        <fullName evidence="12">1,3-beta-glucan synthase</fullName>
        <ecNumber evidence="3">2.4.1.34</ecNumber>
    </recommendedName>
    <alternativeName>
        <fullName evidence="12">1,3-beta-glucan synthase</fullName>
    </alternativeName>
</protein>
<evidence type="ECO:0000256" key="13">
    <source>
        <dbReference type="ARBA" id="ARBA00047777"/>
    </source>
</evidence>
<dbReference type="EC" id="2.4.1.34" evidence="3"/>
<keyword evidence="7 15" id="KW-0812">Transmembrane</keyword>
<reference evidence="17 19" key="1">
    <citation type="journal article" date="2008" name="Science">
        <title>The Physcomitrella genome reveals evolutionary insights into the conquest of land by plants.</title>
        <authorList>
            <person name="Rensing S."/>
            <person name="Lang D."/>
            <person name="Zimmer A."/>
            <person name="Terry A."/>
            <person name="Salamov A."/>
            <person name="Shapiro H."/>
            <person name="Nishiyama T."/>
            <person name="Perroud P.-F."/>
            <person name="Lindquist E."/>
            <person name="Kamisugi Y."/>
            <person name="Tanahashi T."/>
            <person name="Sakakibara K."/>
            <person name="Fujita T."/>
            <person name="Oishi K."/>
            <person name="Shin-I T."/>
            <person name="Kuroki Y."/>
            <person name="Toyoda A."/>
            <person name="Suzuki Y."/>
            <person name="Hashimoto A."/>
            <person name="Yamaguchi K."/>
            <person name="Sugano A."/>
            <person name="Kohara Y."/>
            <person name="Fujiyama A."/>
            <person name="Anterola A."/>
            <person name="Aoki S."/>
            <person name="Ashton N."/>
            <person name="Barbazuk W.B."/>
            <person name="Barker E."/>
            <person name="Bennetzen J."/>
            <person name="Bezanilla M."/>
            <person name="Blankenship R."/>
            <person name="Cho S.H."/>
            <person name="Dutcher S."/>
            <person name="Estelle M."/>
            <person name="Fawcett J.A."/>
            <person name="Gundlach H."/>
            <person name="Hanada K."/>
            <person name="Heyl A."/>
            <person name="Hicks K.A."/>
            <person name="Hugh J."/>
            <person name="Lohr M."/>
            <person name="Mayer K."/>
            <person name="Melkozernov A."/>
            <person name="Murata T."/>
            <person name="Nelson D."/>
            <person name="Pils B."/>
            <person name="Prigge M."/>
            <person name="Reiss B."/>
            <person name="Renner T."/>
            <person name="Rombauts S."/>
            <person name="Rushton P."/>
            <person name="Sanderfoot A."/>
            <person name="Schween G."/>
            <person name="Shiu S.-H."/>
            <person name="Stueber K."/>
            <person name="Theodoulou F.L."/>
            <person name="Tu H."/>
            <person name="Van de Peer Y."/>
            <person name="Verrier P.J."/>
            <person name="Waters E."/>
            <person name="Wood A."/>
            <person name="Yang L."/>
            <person name="Cove D."/>
            <person name="Cuming A."/>
            <person name="Hasebe M."/>
            <person name="Lucas S."/>
            <person name="Mishler D.B."/>
            <person name="Reski R."/>
            <person name="Grigoriev I."/>
            <person name="Quatrano R.S."/>
            <person name="Boore J.L."/>
        </authorList>
    </citation>
    <scope>NUCLEOTIDE SEQUENCE [LARGE SCALE GENOMIC DNA]</scope>
    <source>
        <strain evidence="18 19">cv. Gransden 2004</strain>
    </source>
</reference>
<keyword evidence="4" id="KW-1003">Cell membrane</keyword>
<keyword evidence="9 15" id="KW-1133">Transmembrane helix</keyword>
<feature type="transmembrane region" description="Helical" evidence="15">
    <location>
        <begin position="510"/>
        <end position="529"/>
    </location>
</feature>
<dbReference type="Pfam" id="PF02364">
    <property type="entry name" value="Glucan_synthase"/>
    <property type="match status" value="1"/>
</dbReference>
<keyword evidence="6" id="KW-0808">Transferase</keyword>
<dbReference type="STRING" id="3218.A0A2K1JE96"/>
<feature type="region of interest" description="Disordered" evidence="14">
    <location>
        <begin position="1054"/>
        <end position="1081"/>
    </location>
</feature>
<dbReference type="OrthoDB" id="1880850at2759"/>
<dbReference type="EnsemblPlants" id="Pp3c15_22960V3.2">
    <property type="protein sequence ID" value="Pp3c15_22960V3.2"/>
    <property type="gene ID" value="Pp3c15_22960"/>
</dbReference>
<feature type="transmembrane region" description="Helical" evidence="15">
    <location>
        <begin position="1538"/>
        <end position="1559"/>
    </location>
</feature>
<dbReference type="GO" id="GO:0006075">
    <property type="term" value="P:(1-&gt;3)-beta-D-glucan biosynthetic process"/>
    <property type="evidence" value="ECO:0007669"/>
    <property type="project" value="InterPro"/>
</dbReference>
<feature type="transmembrane region" description="Helical" evidence="15">
    <location>
        <begin position="466"/>
        <end position="482"/>
    </location>
</feature>
<dbReference type="SMART" id="SM01205">
    <property type="entry name" value="FKS1_dom1"/>
    <property type="match status" value="1"/>
</dbReference>
<evidence type="ECO:0000313" key="17">
    <source>
        <dbReference type="EMBL" id="PNR39840.1"/>
    </source>
</evidence>
<comment type="subcellular location">
    <subcellularLocation>
        <location evidence="1">Cell membrane</location>
        <topology evidence="1">Multi-pass membrane protein</topology>
    </subcellularLocation>
</comment>
<sequence>MGDLVYNIVPVDDLSSAEGHPALKFPEVRGAIFALRSVGDLRKPPHSPWRRDMDILDWLGCWFGFQASNVKNQREHLVLLLANAQMRSSPDSSDKLDGKVVRRIRQKVTKNYQSWCRFVGRDSAMSLPPGKRVGDERQELIYTSLYLLIWGEAANLRFMPECLCFIFHNMAHELTTMLDKRSNGENSKPFTCEPNGFLKKVVSPLYEVVKAESKVNGAHSKWRNYDDINEYFWSDRCFTHLKWPLDEASNFLVKPQPGKPLTRQKVGKTGFVEQRSFFHIFRSFDRLWIGYILVLQACIITLWNGQQRAPWVELQNRDSLARLLTIFITWSGLRLFLALLDLVMQFKLVSRETWKTGLRMLLKVVAAIIWVGVFSILYRSMWSKRHQDHSWSNAANTLFNRYIYAMAAFILPEALALALFIIPFARNFVEKSRFKLFHLLTWWFQSRIYVARGLREGLLDNFKYTLFWILVLVSKFLFSYFLQLKPLITPTKEILSITDIQYRWHQIFKGGNRVAVLAIWAPVILIYFMDTQIWYTVWSALVGALVGLMDHLGEIRDVHQLKMRFKMFPHAVQFHLIPASESLKQQFGWTAYFRNFYHRTRLRYGTGVSPQEEQVEVKRFSHIWNEILKIFREEDLISNRELELLEIPAQVWNISVFQWPSTLLANEIHTALNIVKNMHAEDKAVWKKIIKSDYRRCAVIESYESIRHILKNRILRKNSSDQILVSTLFDDHIDRALNQKPMGQFTEAFSLSKLPGVHQRILTLVNSMLALKMLLSKHDKARELETARDAESEKARDTEHEKAREKVVSSLQDLWNFVTTEFAKKNERDRINASFEDKHFGPKALANLFNNSVEIPHHKDESFYKQLKRLQTSLVTKDTLLDVPHGLEARRRISFFANSLFMTMPRAPQVERMNAFSVLTPYYHEEVIYSLKDLNTANEDGITTLFYLQRVFPDDWNNFKERFGGSKESDEKFVNRMSGKDDPKKDDAKKKDPEKKRDEVGLELCLWASYRGQTLARTVRGMMYYERALEFQAFLDAAEIRDLDELLGYKEMMDRASSSTSEGSSRRRQGETSEQRESINEQRKSAELAIAAMKFTYVVAAQVYGAQKKSGSNAAKSIAYLLELYKGLRIAYVDEVDTPAGKQYFSVLVKYDRVAKLEMEVFRVQLPGPLKLGEGKPENQNHALIFTRGDAVQTIDMNQEMYFEEALKMRNLLEEFDKRHGVRKPTILGVREHVFTGSVSSLAWFMSAQETSFVTLGQRVLANPLKIRMHYGHPDVFNRLWFLSRGGISKASKTINISEDIFAGFNCTLRGGTVTHHEYIQAGKGRDVGLNQIAMFEAKVASGNGEQVLSRDVYRLGHRLDFFRMLSFYYTTVGFFINNLLVVLTVYAFLWGRVYLAVSGVEASLQNSKILSNTALLASLNQQLIVQLGILTALPMIVENALEHGFTKALWEFFTMQMQLASVFFTFSMGTRAHYFGRTVLHGGATYRATGRGFVVKHERFGKIYRLYRTSHFVKAIELIALLIIYRAYGSSRSSTTYLLISLSSWFLSLTWLVGPFIFNPSGFDWLKTLEDFEDFMGWLKYKGGFIVDSEQSWESWWMEEQSHFKTTGILGKVADIILNLRYFFFQYGIVYQLNITATSQSIFVYVISWSYVVVAALIHFVLAVAGSRYSNRKHGLYRAIQAALITVIVAIIVVLKVFTSFSLRDLFTSLLAFVPTGWGIIQILTVIRFRGLEKSFVWPVVVNVARLYEFGIGLIVLVPVAVLSWLPGFQAMQTRVLFNEGFSRGLQISQLFATVQKVKKSD</sequence>
<dbReference type="PANTHER" id="PTHR12741">
    <property type="entry name" value="LYST-INTERACTING PROTEIN LIP5 DOPAMINE RESPONSIVE PROTEIN DRG-1"/>
    <property type="match status" value="1"/>
</dbReference>
<gene>
    <name evidence="18" type="primary">LOC112292075</name>
    <name evidence="17" type="ORF">PHYPA_020120</name>
</gene>
<dbReference type="Pfam" id="PF25968">
    <property type="entry name" value="CALS1"/>
    <property type="match status" value="1"/>
</dbReference>
<feature type="transmembrane region" description="Helical" evidence="15">
    <location>
        <begin position="284"/>
        <end position="303"/>
    </location>
</feature>
<evidence type="ECO:0000256" key="10">
    <source>
        <dbReference type="ARBA" id="ARBA00023136"/>
    </source>
</evidence>
<evidence type="ECO:0000256" key="1">
    <source>
        <dbReference type="ARBA" id="ARBA00004651"/>
    </source>
</evidence>
<feature type="compositionally biased region" description="Basic and acidic residues" evidence="14">
    <location>
        <begin position="1064"/>
        <end position="1081"/>
    </location>
</feature>
<keyword evidence="10 15" id="KW-0472">Membrane</keyword>
<name>A0A2K1JE96_PHYPA</name>
<feature type="transmembrane region" description="Helical" evidence="15">
    <location>
        <begin position="364"/>
        <end position="382"/>
    </location>
</feature>